<dbReference type="Pfam" id="PF20551">
    <property type="entry name" value="DUF6765"/>
    <property type="match status" value="1"/>
</dbReference>
<dbReference type="InterPro" id="IPR046653">
    <property type="entry name" value="DUF6765"/>
</dbReference>
<organism evidence="1 2">
    <name type="scientific">Maridesulfovibrio hydrothermalis AM13 = DSM 14728</name>
    <dbReference type="NCBI Taxonomy" id="1121451"/>
    <lineage>
        <taxon>Bacteria</taxon>
        <taxon>Pseudomonadati</taxon>
        <taxon>Thermodesulfobacteriota</taxon>
        <taxon>Desulfovibrionia</taxon>
        <taxon>Desulfovibrionales</taxon>
        <taxon>Desulfovibrionaceae</taxon>
        <taxon>Maridesulfovibrio</taxon>
    </lineage>
</organism>
<evidence type="ECO:0000313" key="2">
    <source>
        <dbReference type="Proteomes" id="UP000010808"/>
    </source>
</evidence>
<gene>
    <name evidence="1" type="ORF">DESAM_20337</name>
</gene>
<reference evidence="1 2" key="1">
    <citation type="submission" date="2012-10" db="EMBL/GenBank/DDBJ databases">
        <authorList>
            <person name="Genoscope - CEA"/>
        </authorList>
    </citation>
    <scope>NUCLEOTIDE SEQUENCE [LARGE SCALE GENOMIC DNA]</scope>
    <source>
        <strain evidence="2">AM13 / DSM 14728</strain>
    </source>
</reference>
<keyword evidence="2" id="KW-1185">Reference proteome</keyword>
<dbReference type="OrthoDB" id="569000at2"/>
<dbReference type="RefSeq" id="WP_015335236.1">
    <property type="nucleotide sequence ID" value="NC_020055.1"/>
</dbReference>
<dbReference type="Proteomes" id="UP000010808">
    <property type="component" value="Chromosome"/>
</dbReference>
<dbReference type="KEGG" id="dhy:DESAM_20337"/>
<dbReference type="eggNOG" id="ENOG502Z8IF">
    <property type="taxonomic scope" value="Bacteria"/>
</dbReference>
<name>L0R7C7_9BACT</name>
<evidence type="ECO:0000313" key="1">
    <source>
        <dbReference type="EMBL" id="CCO22628.1"/>
    </source>
</evidence>
<sequence>MQKDMHYYGTYALARAAGILQDPAQKIASASQFVDDNAKKEQINFTDNASLNSRPTAHHCDNIRNVIPEDQRVVWVPFHFLPGGKGNNFEERIVCQKDSEIANQMVENHLVKVNKDFYLELLGITAHVYADTFSHYGFSGLSSDMNDVKISSITLSEKTNGDMVDFLQRKSIRFWEKIKTSVAEFGSNKLGHGGVYTYPDAPFLEWSFEYEDERTSQRNNQETFLEGSKALYEMFRKACELKPDIYQGDHRSFAQIEASLKDILAFNGDEDERIENWGECFSDPTSNFTPEVETFPRYLGDDWNQQRNKMDEGAHSSEILKLPVFNFYKAASYHRHYVLRDLLPKHGIVVA</sequence>
<dbReference type="HOGENOM" id="CLU_062570_0_0_7"/>
<dbReference type="PATRIC" id="fig|1121451.3.peg.605"/>
<proteinExistence type="predicted"/>
<accession>L0R7C7</accession>
<dbReference type="AlphaFoldDB" id="L0R7C7"/>
<dbReference type="EMBL" id="FO203522">
    <property type="protein sequence ID" value="CCO22628.1"/>
    <property type="molecule type" value="Genomic_DNA"/>
</dbReference>
<protein>
    <submittedName>
        <fullName evidence="1">Putative signal peptide protein</fullName>
    </submittedName>
</protein>
<dbReference type="STRING" id="1121451.DESAM_20337"/>